<organism evidence="1 2">
    <name type="scientific">candidate division WS6 bacterium 34_10</name>
    <dbReference type="NCBI Taxonomy" id="1641389"/>
    <lineage>
        <taxon>Bacteria</taxon>
        <taxon>Candidatus Dojkabacteria</taxon>
    </lineage>
</organism>
<reference evidence="2" key="1">
    <citation type="journal article" date="2015" name="MBio">
        <title>Genome-Resolved Metagenomic Analysis Reveals Roles for Candidate Phyla and Other Microbial Community Members in Biogeochemical Transformations in Oil Reservoirs.</title>
        <authorList>
            <person name="Hu P."/>
            <person name="Tom L."/>
            <person name="Singh A."/>
            <person name="Thomas B.C."/>
            <person name="Baker B.J."/>
            <person name="Piceno Y.M."/>
            <person name="Andersen G.L."/>
            <person name="Banfield J.F."/>
        </authorList>
    </citation>
    <scope>NUCLEOTIDE SEQUENCE [LARGE SCALE GENOMIC DNA]</scope>
</reference>
<dbReference type="EMBL" id="LGGO01000079">
    <property type="protein sequence ID" value="KUK76975.1"/>
    <property type="molecule type" value="Genomic_DNA"/>
</dbReference>
<evidence type="ECO:0000313" key="2">
    <source>
        <dbReference type="Proteomes" id="UP000053904"/>
    </source>
</evidence>
<gene>
    <name evidence="1" type="ORF">XD93_0612</name>
</gene>
<protein>
    <submittedName>
        <fullName evidence="1">Uncharacterized protein</fullName>
    </submittedName>
</protein>
<name>A0A124FX57_9BACT</name>
<comment type="caution">
    <text evidence="1">The sequence shown here is derived from an EMBL/GenBank/DDBJ whole genome shotgun (WGS) entry which is preliminary data.</text>
</comment>
<sequence>MSKIVVSLGETINTGNYSNLKLFVSIEKDVETETVEDKYAFLAETKALFDLANEAIEKQKEGTTDTTMFMENSKYSTVRGF</sequence>
<dbReference type="AlphaFoldDB" id="A0A124FX57"/>
<evidence type="ECO:0000313" key="1">
    <source>
        <dbReference type="EMBL" id="KUK76975.1"/>
    </source>
</evidence>
<proteinExistence type="predicted"/>
<accession>A0A124FX57</accession>
<dbReference type="Proteomes" id="UP000053904">
    <property type="component" value="Unassembled WGS sequence"/>
</dbReference>